<evidence type="ECO:0000313" key="1">
    <source>
        <dbReference type="EMBL" id="GDY78593.1"/>
    </source>
</evidence>
<proteinExistence type="predicted"/>
<evidence type="ECO:0000313" key="2">
    <source>
        <dbReference type="Proteomes" id="UP000299211"/>
    </source>
</evidence>
<dbReference type="AlphaFoldDB" id="A0A4D4N2L0"/>
<organism evidence="1 2">
    <name type="scientific">Streptomyces avermitilis</name>
    <dbReference type="NCBI Taxonomy" id="33903"/>
    <lineage>
        <taxon>Bacteria</taxon>
        <taxon>Bacillati</taxon>
        <taxon>Actinomycetota</taxon>
        <taxon>Actinomycetes</taxon>
        <taxon>Kitasatosporales</taxon>
        <taxon>Streptomycetaceae</taxon>
        <taxon>Streptomyces</taxon>
    </lineage>
</organism>
<comment type="caution">
    <text evidence="1">The sequence shown here is derived from an EMBL/GenBank/DDBJ whole genome shotgun (WGS) entry which is preliminary data.</text>
</comment>
<evidence type="ECO:0008006" key="3">
    <source>
        <dbReference type="Google" id="ProtNLM"/>
    </source>
</evidence>
<sequence>MAEEELTPAEDAVRLAAGAPGTTVAARLADGTGRDGEGLAAAVRAWHCGGVAALAVLEDDWTAEPEALSRARAALESSWDEDERPRLRASGNRWSVVGGRAQVRLGAEGRWWPYRKERGRWLPAGPAAQDPATALALALAATDGEERG</sequence>
<dbReference type="Proteomes" id="UP000299211">
    <property type="component" value="Unassembled WGS sequence"/>
</dbReference>
<name>A0A4D4N2L0_STRAX</name>
<gene>
    <name evidence="1" type="ORF">SAV31267_080780</name>
</gene>
<reference evidence="1 2" key="1">
    <citation type="submission" date="2019-04" db="EMBL/GenBank/DDBJ databases">
        <title>Draft genome sequences of Streptomyces avermitilis ATCC 31267.</title>
        <authorList>
            <person name="Komaki H."/>
            <person name="Tamura T."/>
            <person name="Hosoyama A."/>
        </authorList>
    </citation>
    <scope>NUCLEOTIDE SEQUENCE [LARGE SCALE GENOMIC DNA]</scope>
    <source>
        <strain evidence="1 2">ATCC 31267</strain>
    </source>
</reference>
<protein>
    <recommendedName>
        <fullName evidence="3">SWF or SNF family helicase</fullName>
    </recommendedName>
</protein>
<dbReference type="EMBL" id="BJHY01000001">
    <property type="protein sequence ID" value="GDY78593.1"/>
    <property type="molecule type" value="Genomic_DNA"/>
</dbReference>
<accession>A0A4D4N2L0</accession>